<proteinExistence type="predicted"/>
<name>A0A5B7FWB2_PORTR</name>
<keyword evidence="2" id="KW-1185">Reference proteome</keyword>
<comment type="caution">
    <text evidence="1">The sequence shown here is derived from an EMBL/GenBank/DDBJ whole genome shotgun (WGS) entry which is preliminary data.</text>
</comment>
<reference evidence="1 2" key="1">
    <citation type="submission" date="2019-05" db="EMBL/GenBank/DDBJ databases">
        <title>Another draft genome of Portunus trituberculatus and its Hox gene families provides insights of decapod evolution.</title>
        <authorList>
            <person name="Jeong J.-H."/>
            <person name="Song I."/>
            <person name="Kim S."/>
            <person name="Choi T."/>
            <person name="Kim D."/>
            <person name="Ryu S."/>
            <person name="Kim W."/>
        </authorList>
    </citation>
    <scope>NUCLEOTIDE SEQUENCE [LARGE SCALE GENOMIC DNA]</scope>
    <source>
        <tissue evidence="1">Muscle</tissue>
    </source>
</reference>
<dbReference type="EMBL" id="VSRR010008777">
    <property type="protein sequence ID" value="MPC49283.1"/>
    <property type="molecule type" value="Genomic_DNA"/>
</dbReference>
<evidence type="ECO:0000313" key="2">
    <source>
        <dbReference type="Proteomes" id="UP000324222"/>
    </source>
</evidence>
<gene>
    <name evidence="1" type="ORF">E2C01_043081</name>
</gene>
<evidence type="ECO:0000313" key="1">
    <source>
        <dbReference type="EMBL" id="MPC49283.1"/>
    </source>
</evidence>
<protein>
    <submittedName>
        <fullName evidence="1">Uncharacterized protein</fullName>
    </submittedName>
</protein>
<organism evidence="1 2">
    <name type="scientific">Portunus trituberculatus</name>
    <name type="common">Swimming crab</name>
    <name type="synonym">Neptunus trituberculatus</name>
    <dbReference type="NCBI Taxonomy" id="210409"/>
    <lineage>
        <taxon>Eukaryota</taxon>
        <taxon>Metazoa</taxon>
        <taxon>Ecdysozoa</taxon>
        <taxon>Arthropoda</taxon>
        <taxon>Crustacea</taxon>
        <taxon>Multicrustacea</taxon>
        <taxon>Malacostraca</taxon>
        <taxon>Eumalacostraca</taxon>
        <taxon>Eucarida</taxon>
        <taxon>Decapoda</taxon>
        <taxon>Pleocyemata</taxon>
        <taxon>Brachyura</taxon>
        <taxon>Eubrachyura</taxon>
        <taxon>Portunoidea</taxon>
        <taxon>Portunidae</taxon>
        <taxon>Portuninae</taxon>
        <taxon>Portunus</taxon>
    </lineage>
</organism>
<dbReference type="Proteomes" id="UP000324222">
    <property type="component" value="Unassembled WGS sequence"/>
</dbReference>
<dbReference type="AlphaFoldDB" id="A0A5B7FWB2"/>
<accession>A0A5B7FWB2</accession>
<sequence>MSQYVKDIGKYSFPHRMVEKCNALNDEVLTAHNNVNKHRHRIATHTTAAIHQNSFLVDVEIISELDTALFFLLGFYLSSTGDADPKAWLWSDPEPPI</sequence>